<evidence type="ECO:0000313" key="1">
    <source>
        <dbReference type="EMBL" id="MFL0251243.1"/>
    </source>
</evidence>
<accession>A0ABW8TIF1</accession>
<sequence length="487" mass="53989">MAYPNDVDKFNDKLNKIEGNTYVIEEKVDLVNGVYEGELQHDNISVSSLNIYTGSKLTGNKVDNYTLSTPSIAPWKKIIKIYSSITPVYISYETTGDTVEADDINKVQSSITNIENEVDRYKNSNDTRVTNVENNKAEKTYVDTELLAKADKSDTYTKEETDQRIQMVVNAAPSALDTLKEIADALNDDPNFAATITTELSKKVDKVEGKQLSTEDYTTTEKNKLAGIQDNANNYVHPTSHPATMITEDSNHRWSTDTEKTNWNDANSKKHNHGNLSLLETITQTLIDGWNSAYSHISDAVKHITSDERTLWNTVSGKANANHNHDDRYYTESESDTKYATKDDLGKAGYGDMLKSIYDKDNDGIVDNANSLQGKKITDFAPSGFGLGTVAQQLANGTNLNNINLAGFYRINGAVNAPPRVTGDNASIWHYLIVISHDTSGGWVSQIAIEYSTGTMFTRVLQNASWTAWKTVLTTSKGITWNDLKGV</sequence>
<protein>
    <submittedName>
        <fullName evidence="1">Pyocin knob domain-containing protein</fullName>
    </submittedName>
</protein>
<name>A0ABW8TIF1_9CLOT</name>
<comment type="caution">
    <text evidence="1">The sequence shown here is derived from an EMBL/GenBank/DDBJ whole genome shotgun (WGS) entry which is preliminary data.</text>
</comment>
<dbReference type="Proteomes" id="UP001623592">
    <property type="component" value="Unassembled WGS sequence"/>
</dbReference>
<proteinExistence type="predicted"/>
<gene>
    <name evidence="1" type="ORF">ACJDT4_12475</name>
</gene>
<reference evidence="1 2" key="1">
    <citation type="submission" date="2024-11" db="EMBL/GenBank/DDBJ databases">
        <authorList>
            <person name="Heng Y.C."/>
            <person name="Lim A.C.H."/>
            <person name="Lee J.K.Y."/>
            <person name="Kittelmann S."/>
        </authorList>
    </citation>
    <scope>NUCLEOTIDE SEQUENCE [LARGE SCALE GENOMIC DNA]</scope>
    <source>
        <strain evidence="1 2">WILCCON 0114</strain>
    </source>
</reference>
<organism evidence="1 2">
    <name type="scientific">Clostridium neuense</name>
    <dbReference type="NCBI Taxonomy" id="1728934"/>
    <lineage>
        <taxon>Bacteria</taxon>
        <taxon>Bacillati</taxon>
        <taxon>Bacillota</taxon>
        <taxon>Clostridia</taxon>
        <taxon>Eubacteriales</taxon>
        <taxon>Clostridiaceae</taxon>
        <taxon>Clostridium</taxon>
    </lineage>
</organism>
<dbReference type="RefSeq" id="WP_406787896.1">
    <property type="nucleotide sequence ID" value="NZ_JBJIAA010000009.1"/>
</dbReference>
<dbReference type="EMBL" id="JBJIAA010000009">
    <property type="protein sequence ID" value="MFL0251243.1"/>
    <property type="molecule type" value="Genomic_DNA"/>
</dbReference>
<keyword evidence="2" id="KW-1185">Reference proteome</keyword>
<dbReference type="CDD" id="cd19958">
    <property type="entry name" value="pyocin_knob"/>
    <property type="match status" value="1"/>
</dbReference>
<evidence type="ECO:0000313" key="2">
    <source>
        <dbReference type="Proteomes" id="UP001623592"/>
    </source>
</evidence>